<dbReference type="EMBL" id="BSXW01000685">
    <property type="protein sequence ID" value="GMF27888.1"/>
    <property type="molecule type" value="Genomic_DNA"/>
</dbReference>
<comment type="caution">
    <text evidence="1">The sequence shown here is derived from an EMBL/GenBank/DDBJ whole genome shotgun (WGS) entry which is preliminary data.</text>
</comment>
<organism evidence="1 2">
    <name type="scientific">Phytophthora lilii</name>
    <dbReference type="NCBI Taxonomy" id="2077276"/>
    <lineage>
        <taxon>Eukaryota</taxon>
        <taxon>Sar</taxon>
        <taxon>Stramenopiles</taxon>
        <taxon>Oomycota</taxon>
        <taxon>Peronosporomycetes</taxon>
        <taxon>Peronosporales</taxon>
        <taxon>Peronosporaceae</taxon>
        <taxon>Phytophthora</taxon>
    </lineage>
</organism>
<sequence length="73" mass="7746">MESDQVAPTNDDWLFGSDGEDTALNYTTVSTGNDAAQKFPNSRKEIQNDISSAVEVASGDHAGKSSVSVLLKK</sequence>
<proteinExistence type="predicted"/>
<protein>
    <submittedName>
        <fullName evidence="1">Unnamed protein product</fullName>
    </submittedName>
</protein>
<name>A0A9W6U9N8_9STRA</name>
<reference evidence="1" key="1">
    <citation type="submission" date="2023-04" db="EMBL/GenBank/DDBJ databases">
        <title>Phytophthora lilii NBRC 32176.</title>
        <authorList>
            <person name="Ichikawa N."/>
            <person name="Sato H."/>
            <person name="Tonouchi N."/>
        </authorList>
    </citation>
    <scope>NUCLEOTIDE SEQUENCE</scope>
    <source>
        <strain evidence="1">NBRC 32176</strain>
    </source>
</reference>
<gene>
    <name evidence="1" type="ORF">Plil01_001170100</name>
</gene>
<evidence type="ECO:0000313" key="2">
    <source>
        <dbReference type="Proteomes" id="UP001165083"/>
    </source>
</evidence>
<dbReference type="AlphaFoldDB" id="A0A9W6U9N8"/>
<keyword evidence="2" id="KW-1185">Reference proteome</keyword>
<accession>A0A9W6U9N8</accession>
<dbReference type="Proteomes" id="UP001165083">
    <property type="component" value="Unassembled WGS sequence"/>
</dbReference>
<evidence type="ECO:0000313" key="1">
    <source>
        <dbReference type="EMBL" id="GMF27888.1"/>
    </source>
</evidence>